<organism evidence="3 4">
    <name type="scientific">Bombella mellum</name>
    <dbReference type="NCBI Taxonomy" id="2039288"/>
    <lineage>
        <taxon>Bacteria</taxon>
        <taxon>Pseudomonadati</taxon>
        <taxon>Pseudomonadota</taxon>
        <taxon>Alphaproteobacteria</taxon>
        <taxon>Acetobacterales</taxon>
        <taxon>Acetobacteraceae</taxon>
        <taxon>Bombella</taxon>
    </lineage>
</organism>
<dbReference type="InterPro" id="IPR030970">
    <property type="entry name" value="ABC_MlaD"/>
</dbReference>
<dbReference type="EMBL" id="PDLY01000004">
    <property type="protein sequence ID" value="MBA5727880.1"/>
    <property type="molecule type" value="Genomic_DNA"/>
</dbReference>
<comment type="caution">
    <text evidence="3">The sequence shown here is derived from an EMBL/GenBank/DDBJ whole genome shotgun (WGS) entry which is preliminary data.</text>
</comment>
<feature type="compositionally biased region" description="Low complexity" evidence="1">
    <location>
        <begin position="148"/>
        <end position="168"/>
    </location>
</feature>
<name>A0ABR5ZU76_9PROT</name>
<feature type="domain" description="Mce/MlaD" evidence="2">
    <location>
        <begin position="30"/>
        <end position="108"/>
    </location>
</feature>
<dbReference type="NCBIfam" id="TIGR04430">
    <property type="entry name" value="OM_asym_MlaD"/>
    <property type="match status" value="1"/>
</dbReference>
<sequence length="192" mass="19492">MELLVGLVTAAVLAVLIVLALVGRQHPQDRGYQLHAAFGHIDGLSVGSDVRLAGVTVGHVRDMQVDPHTFQANIIFSVSPEIQLPVDSGAVITSDSLLGGKYVALTPGGDTAMLRPDGTISETQGAISLEQLLSKFIFSVTDSLQKKAAPSPQVEAPAPPSSVAEPAPGGVSGAPDGKSASGEAPATGPTAQ</sequence>
<evidence type="ECO:0000256" key="1">
    <source>
        <dbReference type="SAM" id="MobiDB-lite"/>
    </source>
</evidence>
<dbReference type="InterPro" id="IPR052336">
    <property type="entry name" value="MlaD_Phospholipid_Transporter"/>
</dbReference>
<dbReference type="InterPro" id="IPR003399">
    <property type="entry name" value="Mce/MlaD"/>
</dbReference>
<dbReference type="PANTHER" id="PTHR33371:SF4">
    <property type="entry name" value="INTERMEMBRANE PHOSPHOLIPID TRANSPORT SYSTEM BINDING PROTEIN MLAD"/>
    <property type="match status" value="1"/>
</dbReference>
<dbReference type="Proteomes" id="UP000765338">
    <property type="component" value="Unassembled WGS sequence"/>
</dbReference>
<evidence type="ECO:0000313" key="4">
    <source>
        <dbReference type="Proteomes" id="UP000765338"/>
    </source>
</evidence>
<protein>
    <submittedName>
        <fullName evidence="3">Outer membrane lipid asymmetry maintenance protein MlaD</fullName>
    </submittedName>
</protein>
<proteinExistence type="predicted"/>
<evidence type="ECO:0000259" key="2">
    <source>
        <dbReference type="Pfam" id="PF02470"/>
    </source>
</evidence>
<reference evidence="3 4" key="1">
    <citation type="submission" date="2017-10" db="EMBL/GenBank/DDBJ databases">
        <authorList>
            <person name="Jakob F."/>
        </authorList>
    </citation>
    <scope>NUCLEOTIDE SEQUENCE [LARGE SCALE GENOMIC DNA]</scope>
    <source>
        <strain evidence="3 4">TMW 2.1889</strain>
    </source>
</reference>
<gene>
    <name evidence="3" type="primary">mlaD</name>
    <name evidence="3" type="ORF">CPA56_07800</name>
</gene>
<feature type="region of interest" description="Disordered" evidence="1">
    <location>
        <begin position="147"/>
        <end position="192"/>
    </location>
</feature>
<accession>A0ABR5ZU76</accession>
<evidence type="ECO:0000313" key="3">
    <source>
        <dbReference type="EMBL" id="MBA5727880.1"/>
    </source>
</evidence>
<keyword evidence="4" id="KW-1185">Reference proteome</keyword>
<dbReference type="Pfam" id="PF02470">
    <property type="entry name" value="MlaD"/>
    <property type="match status" value="1"/>
</dbReference>
<dbReference type="PANTHER" id="PTHR33371">
    <property type="entry name" value="INTERMEMBRANE PHOSPHOLIPID TRANSPORT SYSTEM BINDING PROTEIN MLAD-RELATED"/>
    <property type="match status" value="1"/>
</dbReference>